<reference evidence="2 3" key="1">
    <citation type="submission" date="2024-08" db="EMBL/GenBank/DDBJ databases">
        <authorList>
            <person name="Cucini C."/>
            <person name="Frati F."/>
        </authorList>
    </citation>
    <scope>NUCLEOTIDE SEQUENCE [LARGE SCALE GENOMIC DNA]</scope>
</reference>
<feature type="compositionally biased region" description="Polar residues" evidence="1">
    <location>
        <begin position="199"/>
        <end position="208"/>
    </location>
</feature>
<comment type="caution">
    <text evidence="2">The sequence shown here is derived from an EMBL/GenBank/DDBJ whole genome shotgun (WGS) entry which is preliminary data.</text>
</comment>
<dbReference type="Proteomes" id="UP001642540">
    <property type="component" value="Unassembled WGS sequence"/>
</dbReference>
<evidence type="ECO:0000256" key="1">
    <source>
        <dbReference type="SAM" id="MobiDB-lite"/>
    </source>
</evidence>
<evidence type="ECO:0000313" key="2">
    <source>
        <dbReference type="EMBL" id="CAL8117335.1"/>
    </source>
</evidence>
<feature type="region of interest" description="Disordered" evidence="1">
    <location>
        <begin position="178"/>
        <end position="208"/>
    </location>
</feature>
<organism evidence="2 3">
    <name type="scientific">Orchesella dallaii</name>
    <dbReference type="NCBI Taxonomy" id="48710"/>
    <lineage>
        <taxon>Eukaryota</taxon>
        <taxon>Metazoa</taxon>
        <taxon>Ecdysozoa</taxon>
        <taxon>Arthropoda</taxon>
        <taxon>Hexapoda</taxon>
        <taxon>Collembola</taxon>
        <taxon>Entomobryomorpha</taxon>
        <taxon>Entomobryoidea</taxon>
        <taxon>Orchesellidae</taxon>
        <taxon>Orchesellinae</taxon>
        <taxon>Orchesella</taxon>
    </lineage>
</organism>
<proteinExistence type="predicted"/>
<protein>
    <submittedName>
        <fullName evidence="2">Uncharacterized protein</fullName>
    </submittedName>
</protein>
<accession>A0ABP1R1V0</accession>
<gene>
    <name evidence="2" type="ORF">ODALV1_LOCUS17643</name>
</gene>
<keyword evidence="3" id="KW-1185">Reference proteome</keyword>
<evidence type="ECO:0000313" key="3">
    <source>
        <dbReference type="Proteomes" id="UP001642540"/>
    </source>
</evidence>
<sequence length="208" mass="23575">MVDPALEDVLLDISTVVATNGGLLATNRASDNPSNSLNCPPYDATYIKKSQFIKEQCLSQAFIPTNVGEEVLYNSVFFSRLVVISRNIGSGKRVYRSKKLRLFPATKSVLNHISIKLIDDLGHTLPPVEQPFRNTLFDGTASYLYRKRLHTFEQVLPTNCKFWDDPNSPTVVQIQRLRKPRRKRSAMPTKGKPMKKLYLTNSRTTETT</sequence>
<name>A0ABP1R1V0_9HEXA</name>
<dbReference type="EMBL" id="CAXLJM020000054">
    <property type="protein sequence ID" value="CAL8117335.1"/>
    <property type="molecule type" value="Genomic_DNA"/>
</dbReference>